<name>A0A846WHF6_9ACTN</name>
<evidence type="ECO:0000313" key="1">
    <source>
        <dbReference type="EMBL" id="NKY00407.1"/>
    </source>
</evidence>
<dbReference type="EMBL" id="JAAXPC010000001">
    <property type="protein sequence ID" value="NKY00407.1"/>
    <property type="molecule type" value="Genomic_DNA"/>
</dbReference>
<gene>
    <name evidence="1" type="ORF">HGA05_02275</name>
</gene>
<organism evidence="1 2">
    <name type="scientific">Gordonia polyisoprenivorans</name>
    <dbReference type="NCBI Taxonomy" id="84595"/>
    <lineage>
        <taxon>Bacteria</taxon>
        <taxon>Bacillati</taxon>
        <taxon>Actinomycetota</taxon>
        <taxon>Actinomycetes</taxon>
        <taxon>Mycobacteriales</taxon>
        <taxon>Gordoniaceae</taxon>
        <taxon>Gordonia</taxon>
    </lineage>
</organism>
<comment type="caution">
    <text evidence="1">The sequence shown here is derived from an EMBL/GenBank/DDBJ whole genome shotgun (WGS) entry which is preliminary data.</text>
</comment>
<protein>
    <submittedName>
        <fullName evidence="1">Uncharacterized protein</fullName>
    </submittedName>
</protein>
<evidence type="ECO:0000313" key="2">
    <source>
        <dbReference type="Proteomes" id="UP000563898"/>
    </source>
</evidence>
<proteinExistence type="predicted"/>
<sequence length="474" mass="49334">MTRATHESTGDGVFLGGKFIELGVSPVGSFGTNSAPVGFHPQDGKLGFTTDLDGFGSGTDDIIDFFTPDTPEERWSIGYNNTNNAGFTQLDGSSGGKLSNVSLVDSSTPDQLSATFTGTVNDTVQVTQVTSFPPNSQGYLTTITLTNVSDTPLTDVKYMRSFDPDNTRYQGGSNTTDNTIGAQYQTDGYSLVSASSLANDPYNIATGHPAVVYLYTSDPRAVVYFGGFTNNDPYVYSNATQARGTTDESDSAIGIVFNAGNLAPGQSTTFSYYTGASAASTATTIHDGFGVIDPTRGIHSPIKDYSSTSSLIAQWDSILRSESFSNAIEILSNLSALSGLHRASHALLGLAAADAGYKGNFGAVAGLAVQGVGSAISANAVATYAKIAAQLGSNPAAKPILQSASRASGIVWLAGAAVTTWGYVREQASYIDPDSAGETNSYIAKHPDEAVQELGKATVKVFSDLGSAFFGSFL</sequence>
<accession>A0A846WHF6</accession>
<reference evidence="1 2" key="1">
    <citation type="submission" date="2020-04" db="EMBL/GenBank/DDBJ databases">
        <title>MicrobeNet Type strains.</title>
        <authorList>
            <person name="Nicholson A.C."/>
        </authorList>
    </citation>
    <scope>NUCLEOTIDE SEQUENCE [LARGE SCALE GENOMIC DNA]</scope>
    <source>
        <strain evidence="1 2">ATCC BAA-14</strain>
    </source>
</reference>
<dbReference type="AlphaFoldDB" id="A0A846WHF6"/>
<dbReference type="RefSeq" id="WP_006371090.1">
    <property type="nucleotide sequence ID" value="NZ_JAAXPC010000001.1"/>
</dbReference>
<dbReference type="Proteomes" id="UP000563898">
    <property type="component" value="Unassembled WGS sequence"/>
</dbReference>